<dbReference type="InterPro" id="IPR051310">
    <property type="entry name" value="MCP_chemotaxis"/>
</dbReference>
<evidence type="ECO:0000259" key="6">
    <source>
        <dbReference type="PROSITE" id="PS50885"/>
    </source>
</evidence>
<feature type="transmembrane region" description="Helical" evidence="4">
    <location>
        <begin position="182"/>
        <end position="204"/>
    </location>
</feature>
<keyword evidence="3" id="KW-0807">Transducer</keyword>
<organism evidence="7 8">
    <name type="scientific">Tepidimonas fonticaldi</name>
    <dbReference type="NCBI Taxonomy" id="1101373"/>
    <lineage>
        <taxon>Bacteria</taxon>
        <taxon>Pseudomonadati</taxon>
        <taxon>Pseudomonadota</taxon>
        <taxon>Betaproteobacteria</taxon>
        <taxon>Burkholderiales</taxon>
        <taxon>Tepidimonas</taxon>
    </lineage>
</organism>
<dbReference type="CDD" id="cd06225">
    <property type="entry name" value="HAMP"/>
    <property type="match status" value="1"/>
</dbReference>
<dbReference type="GO" id="GO:0005886">
    <property type="term" value="C:plasma membrane"/>
    <property type="evidence" value="ECO:0007669"/>
    <property type="project" value="TreeGrafter"/>
</dbReference>
<dbReference type="RefSeq" id="WP_068609078.1">
    <property type="nucleotide sequence ID" value="NZ_LZDH01000056.1"/>
</dbReference>
<keyword evidence="4" id="KW-0472">Membrane</keyword>
<evidence type="ECO:0000256" key="3">
    <source>
        <dbReference type="PROSITE-ProRule" id="PRU00284"/>
    </source>
</evidence>
<comment type="similarity">
    <text evidence="2">Belongs to the methyl-accepting chemotaxis (MCP) protein family.</text>
</comment>
<dbReference type="SUPFAM" id="SSF58104">
    <property type="entry name" value="Methyl-accepting chemotaxis protein (MCP) signaling domain"/>
    <property type="match status" value="1"/>
</dbReference>
<dbReference type="InterPro" id="IPR003660">
    <property type="entry name" value="HAMP_dom"/>
</dbReference>
<dbReference type="Pfam" id="PF00015">
    <property type="entry name" value="MCPsignal"/>
    <property type="match status" value="1"/>
</dbReference>
<protein>
    <submittedName>
        <fullName evidence="7">Uncharacterized protein</fullName>
    </submittedName>
</protein>
<dbReference type="PANTHER" id="PTHR43531:SF7">
    <property type="entry name" value="AEROTAXIS RECEPTOR"/>
    <property type="match status" value="1"/>
</dbReference>
<dbReference type="STRING" id="1101373.A9O67_05860"/>
<evidence type="ECO:0000256" key="4">
    <source>
        <dbReference type="SAM" id="Phobius"/>
    </source>
</evidence>
<dbReference type="GO" id="GO:0004888">
    <property type="term" value="F:transmembrane signaling receptor activity"/>
    <property type="evidence" value="ECO:0007669"/>
    <property type="project" value="TreeGrafter"/>
</dbReference>
<dbReference type="InterPro" id="IPR004089">
    <property type="entry name" value="MCPsignal_dom"/>
</dbReference>
<dbReference type="Proteomes" id="UP000091969">
    <property type="component" value="Unassembled WGS sequence"/>
</dbReference>
<gene>
    <name evidence="7" type="ORF">A9O67_05860</name>
</gene>
<dbReference type="FunFam" id="1.10.287.950:FF:000001">
    <property type="entry name" value="Methyl-accepting chemotaxis sensory transducer"/>
    <property type="match status" value="1"/>
</dbReference>
<comment type="caution">
    <text evidence="7">The sequence shown here is derived from an EMBL/GenBank/DDBJ whole genome shotgun (WGS) entry which is preliminary data.</text>
</comment>
<feature type="domain" description="HAMP" evidence="6">
    <location>
        <begin position="205"/>
        <end position="257"/>
    </location>
</feature>
<keyword evidence="4" id="KW-1133">Transmembrane helix</keyword>
<comment type="subcellular location">
    <subcellularLocation>
        <location evidence="1">Membrane</location>
    </subcellularLocation>
</comment>
<dbReference type="GO" id="GO:0006935">
    <property type="term" value="P:chemotaxis"/>
    <property type="evidence" value="ECO:0007669"/>
    <property type="project" value="TreeGrafter"/>
</dbReference>
<dbReference type="GO" id="GO:0007165">
    <property type="term" value="P:signal transduction"/>
    <property type="evidence" value="ECO:0007669"/>
    <property type="project" value="UniProtKB-KW"/>
</dbReference>
<evidence type="ECO:0000259" key="5">
    <source>
        <dbReference type="PROSITE" id="PS50111"/>
    </source>
</evidence>
<keyword evidence="8" id="KW-1185">Reference proteome</keyword>
<accession>A0A1A6DUJ8</accession>
<dbReference type="OrthoDB" id="5441488at2"/>
<dbReference type="Gene3D" id="1.10.287.950">
    <property type="entry name" value="Methyl-accepting chemotaxis protein"/>
    <property type="match status" value="1"/>
</dbReference>
<evidence type="ECO:0000313" key="8">
    <source>
        <dbReference type="Proteomes" id="UP000091969"/>
    </source>
</evidence>
<dbReference type="Pfam" id="PF00672">
    <property type="entry name" value="HAMP"/>
    <property type="match status" value="1"/>
</dbReference>
<evidence type="ECO:0000256" key="2">
    <source>
        <dbReference type="ARBA" id="ARBA00029447"/>
    </source>
</evidence>
<dbReference type="SMART" id="SM00283">
    <property type="entry name" value="MA"/>
    <property type="match status" value="1"/>
</dbReference>
<dbReference type="AlphaFoldDB" id="A0A1A6DUJ8"/>
<dbReference type="PROSITE" id="PS50111">
    <property type="entry name" value="CHEMOTAXIS_TRANSDUC_2"/>
    <property type="match status" value="1"/>
</dbReference>
<feature type="domain" description="Methyl-accepting transducer" evidence="5">
    <location>
        <begin position="262"/>
        <end position="491"/>
    </location>
</feature>
<dbReference type="SMART" id="SM00304">
    <property type="entry name" value="HAMP"/>
    <property type="match status" value="1"/>
</dbReference>
<evidence type="ECO:0000256" key="1">
    <source>
        <dbReference type="ARBA" id="ARBA00004370"/>
    </source>
</evidence>
<dbReference type="EMBL" id="LZDH01000056">
    <property type="protein sequence ID" value="OBS30538.1"/>
    <property type="molecule type" value="Genomic_DNA"/>
</dbReference>
<name>A0A1A6DUJ8_9BURK</name>
<evidence type="ECO:0000313" key="7">
    <source>
        <dbReference type="EMBL" id="OBS30538.1"/>
    </source>
</evidence>
<dbReference type="PROSITE" id="PS50885">
    <property type="entry name" value="HAMP"/>
    <property type="match status" value="1"/>
</dbReference>
<sequence length="526" mass="56217">MATKLWVGVAVLLLTLTTVVAAVIVRSVRSTHTAQTQVAEQTDRVFAAAQWAALSEARLLAEVGAAMAGDPVAAALQRATAWQAAEQAMHWQQRVQALAEETQQRQAVERILALQQQAQSELAGVLRLYRDGSTEGALLAAEQRYAPVVRAMLQALDQHARAQRRLLDDIQLDIRAQRMVTLFFGATMITLLMGAIVAGAFFLIRHIRLPLQRSLQCAHEIASGDLSQALRATRQDEFGTLLRALEAMREQLARVVRQVRDGAMRVHGAAAEIAAGNQDLSGRTERTAARLQQTAARMQQTTHEWQALSEAAQQALAAAQRAAASAEEGGQQTRQAVQSIQAAAHASERIADITGVIDSLAFQTNILALNAAVEAARAGEAGRGFAVVAGEVRQLAQRSAQAASEIKRLIEASVQAVNQGTAQVGLAGQVIERLRNDVLLLHEAMNHMHGVSQRQAASVADINGTLSILDQDTQHNAALVEQTAVAATALSQEAARLGEAVQGFVLGAEPNEPSNAAQLPILRLPG</sequence>
<proteinExistence type="inferred from homology"/>
<dbReference type="PANTHER" id="PTHR43531">
    <property type="entry name" value="PROTEIN ICFG"/>
    <property type="match status" value="1"/>
</dbReference>
<reference evidence="7 8" key="1">
    <citation type="submission" date="2016-06" db="EMBL/GenBank/DDBJ databases">
        <title>Genome sequence of Tepidimonas fonticaldi PL17.</title>
        <authorList>
            <person name="Pinnaka A.K."/>
        </authorList>
    </citation>
    <scope>NUCLEOTIDE SEQUENCE [LARGE SCALE GENOMIC DNA]</scope>
    <source>
        <strain evidence="7 8">PL17</strain>
    </source>
</reference>
<keyword evidence="4" id="KW-0812">Transmembrane</keyword>